<keyword evidence="6" id="KW-1133">Transmembrane helix</keyword>
<dbReference type="InterPro" id="IPR003660">
    <property type="entry name" value="HAMP_dom"/>
</dbReference>
<evidence type="ECO:0000256" key="2">
    <source>
        <dbReference type="ARBA" id="ARBA00022475"/>
    </source>
</evidence>
<organism evidence="8 9">
    <name type="scientific">Paenibacillus woosongensis</name>
    <dbReference type="NCBI Taxonomy" id="307580"/>
    <lineage>
        <taxon>Bacteria</taxon>
        <taxon>Bacillati</taxon>
        <taxon>Bacillota</taxon>
        <taxon>Bacilli</taxon>
        <taxon>Bacillales</taxon>
        <taxon>Paenibacillaceae</taxon>
        <taxon>Paenibacillus</taxon>
    </lineage>
</organism>
<feature type="transmembrane region" description="Helical" evidence="6">
    <location>
        <begin position="12"/>
        <end position="37"/>
    </location>
</feature>
<dbReference type="InterPro" id="IPR036890">
    <property type="entry name" value="HATPase_C_sf"/>
</dbReference>
<keyword evidence="2" id="KW-1003">Cell membrane</keyword>
<dbReference type="GO" id="GO:0016301">
    <property type="term" value="F:kinase activity"/>
    <property type="evidence" value="ECO:0007669"/>
    <property type="project" value="UniProtKB-KW"/>
</dbReference>
<keyword evidence="5 6" id="KW-0472">Membrane</keyword>
<evidence type="ECO:0000313" key="9">
    <source>
        <dbReference type="Proteomes" id="UP000681290"/>
    </source>
</evidence>
<evidence type="ECO:0000259" key="7">
    <source>
        <dbReference type="PROSITE" id="PS50885"/>
    </source>
</evidence>
<accession>A0ABQ4MNL5</accession>
<dbReference type="Pfam" id="PF06580">
    <property type="entry name" value="His_kinase"/>
    <property type="match status" value="1"/>
</dbReference>
<protein>
    <submittedName>
        <fullName evidence="8">Sensor histidine kinase YesM</fullName>
    </submittedName>
</protein>
<dbReference type="Pfam" id="PF00672">
    <property type="entry name" value="HAMP"/>
    <property type="match status" value="1"/>
</dbReference>
<name>A0ABQ4MNL5_9BACL</name>
<dbReference type="CDD" id="cd06225">
    <property type="entry name" value="HAMP"/>
    <property type="match status" value="1"/>
</dbReference>
<dbReference type="PANTHER" id="PTHR34220">
    <property type="entry name" value="SENSOR HISTIDINE KINASE YPDA"/>
    <property type="match status" value="1"/>
</dbReference>
<dbReference type="Gene3D" id="6.10.340.10">
    <property type="match status" value="1"/>
</dbReference>
<dbReference type="SMART" id="SM00304">
    <property type="entry name" value="HAMP"/>
    <property type="match status" value="1"/>
</dbReference>
<evidence type="ECO:0000256" key="6">
    <source>
        <dbReference type="SAM" id="Phobius"/>
    </source>
</evidence>
<evidence type="ECO:0000256" key="3">
    <source>
        <dbReference type="ARBA" id="ARBA00022553"/>
    </source>
</evidence>
<evidence type="ECO:0000313" key="8">
    <source>
        <dbReference type="EMBL" id="GIP57489.1"/>
    </source>
</evidence>
<evidence type="ECO:0000256" key="1">
    <source>
        <dbReference type="ARBA" id="ARBA00004651"/>
    </source>
</evidence>
<feature type="domain" description="HAMP" evidence="7">
    <location>
        <begin position="307"/>
        <end position="359"/>
    </location>
</feature>
<comment type="caution">
    <text evidence="8">The sequence shown here is derived from an EMBL/GenBank/DDBJ whole genome shotgun (WGS) entry which is preliminary data.</text>
</comment>
<keyword evidence="6" id="KW-0812">Transmembrane</keyword>
<feature type="transmembrane region" description="Helical" evidence="6">
    <location>
        <begin position="286"/>
        <end position="306"/>
    </location>
</feature>
<evidence type="ECO:0000256" key="5">
    <source>
        <dbReference type="ARBA" id="ARBA00023136"/>
    </source>
</evidence>
<dbReference type="SUPFAM" id="SSF158472">
    <property type="entry name" value="HAMP domain-like"/>
    <property type="match status" value="1"/>
</dbReference>
<keyword evidence="3" id="KW-0597">Phosphoprotein</keyword>
<keyword evidence="8" id="KW-0418">Kinase</keyword>
<reference evidence="8 9" key="1">
    <citation type="submission" date="2021-03" db="EMBL/GenBank/DDBJ databases">
        <title>Antimicrobial resistance genes in bacteria isolated from Japanese honey, and their potential for conferring macrolide and lincosamide resistance in the American foulbrood pathogen Paenibacillus larvae.</title>
        <authorList>
            <person name="Okamoto M."/>
            <person name="Kumagai M."/>
            <person name="Kanamori H."/>
            <person name="Takamatsu D."/>
        </authorList>
    </citation>
    <scope>NUCLEOTIDE SEQUENCE [LARGE SCALE GENOMIC DNA]</scope>
    <source>
        <strain evidence="8 9">J15TS10</strain>
    </source>
</reference>
<proteinExistence type="predicted"/>
<evidence type="ECO:0000256" key="4">
    <source>
        <dbReference type="ARBA" id="ARBA00022679"/>
    </source>
</evidence>
<gene>
    <name evidence="8" type="primary">yesM_1</name>
    <name evidence="8" type="ORF">J15TS10_13030</name>
</gene>
<keyword evidence="4" id="KW-0808">Transferase</keyword>
<dbReference type="PANTHER" id="PTHR34220:SF7">
    <property type="entry name" value="SENSOR HISTIDINE KINASE YPDA"/>
    <property type="match status" value="1"/>
</dbReference>
<dbReference type="InterPro" id="IPR010559">
    <property type="entry name" value="Sig_transdc_His_kin_internal"/>
</dbReference>
<dbReference type="Gene3D" id="3.30.565.10">
    <property type="entry name" value="Histidine kinase-like ATPase, C-terminal domain"/>
    <property type="match status" value="1"/>
</dbReference>
<sequence length="586" mass="67691">MNLNHPWKKNVLNRLILSFICILLPLYILSMIIYNWGVRTLEDEISKSMISQVSQYYSGLEEEFKRIQTLQYDVLSDDNLNALGAIPESMNDIEKMQSILRLQQRLNAIRNSSAYIVDVYAHIPAIQKNVSALTISSFNSEEYDDFKNIPLSLDSKLINMNGKTYLSASYPFVTPESKKWPLFIVVIEISKDKLKENMKKMVNSPGEGLVFKSSQFEITTSHDAHFDLAAASQMLSDVDPNTAQTVTITNKQYLAVYSYSHFFGAVLSKYVPVHAVFQPLEKYRSWFVLLLLVSFAIIVVYSLYVYKYIHKPLYKLVKAFRKVEHGDFNEQIDHDFNDEFQYIYTRFNAMLENLKSLIDQVYKQQLLTHKAELKQLQSQINPHFLYNSFFILNTMTRLGDYDNLERFTNQLGEYFQFITRGDSDEVLLGREINHAKVYSEIQAMRFAKRNRIEFGELPENVGHIMVPRLIVQPIIENAFKYGLEKKSANGILSVHFARTENELLLIVEDNGEELTDEQIRALNESLSRPDEAETTGLLNIHQRIRLKFGQNSGLYVERSELGGLKATIRIVISDGGIYDVQTFGRR</sequence>
<dbReference type="Proteomes" id="UP000681290">
    <property type="component" value="Unassembled WGS sequence"/>
</dbReference>
<dbReference type="RefSeq" id="WP_213589756.1">
    <property type="nucleotide sequence ID" value="NZ_BOSM01000002.1"/>
</dbReference>
<keyword evidence="9" id="KW-1185">Reference proteome</keyword>
<dbReference type="PROSITE" id="PS50885">
    <property type="entry name" value="HAMP"/>
    <property type="match status" value="1"/>
</dbReference>
<dbReference type="InterPro" id="IPR050640">
    <property type="entry name" value="Bact_2-comp_sensor_kinase"/>
</dbReference>
<dbReference type="EMBL" id="BOSM01000002">
    <property type="protein sequence ID" value="GIP57489.1"/>
    <property type="molecule type" value="Genomic_DNA"/>
</dbReference>
<comment type="subcellular location">
    <subcellularLocation>
        <location evidence="1">Cell membrane</location>
        <topology evidence="1">Multi-pass membrane protein</topology>
    </subcellularLocation>
</comment>
<dbReference type="SUPFAM" id="SSF55874">
    <property type="entry name" value="ATPase domain of HSP90 chaperone/DNA topoisomerase II/histidine kinase"/>
    <property type="match status" value="1"/>
</dbReference>